<evidence type="ECO:0000256" key="1">
    <source>
        <dbReference type="ARBA" id="ARBA00023015"/>
    </source>
</evidence>
<accession>A0A1I5WP82</accession>
<keyword evidence="6" id="KW-1185">Reference proteome</keyword>
<dbReference type="PANTHER" id="PTHR47893:SF1">
    <property type="entry name" value="REGULATORY PROTEIN PCHR"/>
    <property type="match status" value="1"/>
</dbReference>
<dbReference type="RefSeq" id="WP_092018610.1">
    <property type="nucleotide sequence ID" value="NZ_FOXH01000012.1"/>
</dbReference>
<dbReference type="Proteomes" id="UP000199306">
    <property type="component" value="Unassembled WGS sequence"/>
</dbReference>
<dbReference type="STRING" id="1079859.SAMN04515674_11269"/>
<dbReference type="InterPro" id="IPR018060">
    <property type="entry name" value="HTH_AraC"/>
</dbReference>
<dbReference type="Pfam" id="PF12833">
    <property type="entry name" value="HTH_18"/>
    <property type="match status" value="1"/>
</dbReference>
<organism evidence="5 6">
    <name type="scientific">Pseudarcicella hirudinis</name>
    <dbReference type="NCBI Taxonomy" id="1079859"/>
    <lineage>
        <taxon>Bacteria</taxon>
        <taxon>Pseudomonadati</taxon>
        <taxon>Bacteroidota</taxon>
        <taxon>Cytophagia</taxon>
        <taxon>Cytophagales</taxon>
        <taxon>Flectobacillaceae</taxon>
        <taxon>Pseudarcicella</taxon>
    </lineage>
</organism>
<dbReference type="GO" id="GO:0003700">
    <property type="term" value="F:DNA-binding transcription factor activity"/>
    <property type="evidence" value="ECO:0007669"/>
    <property type="project" value="InterPro"/>
</dbReference>
<keyword evidence="1" id="KW-0805">Transcription regulation</keyword>
<dbReference type="SUPFAM" id="SSF46689">
    <property type="entry name" value="Homeodomain-like"/>
    <property type="match status" value="1"/>
</dbReference>
<reference evidence="5 6" key="1">
    <citation type="submission" date="2016-10" db="EMBL/GenBank/DDBJ databases">
        <authorList>
            <person name="de Groot N.N."/>
        </authorList>
    </citation>
    <scope>NUCLEOTIDE SEQUENCE [LARGE SCALE GENOMIC DNA]</scope>
    <source>
        <strain evidence="6">E92,LMG 26720,CCM 7988</strain>
    </source>
</reference>
<dbReference type="EMBL" id="FOXH01000012">
    <property type="protein sequence ID" value="SFQ21206.1"/>
    <property type="molecule type" value="Genomic_DNA"/>
</dbReference>
<dbReference type="PANTHER" id="PTHR47893">
    <property type="entry name" value="REGULATORY PROTEIN PCHR"/>
    <property type="match status" value="1"/>
</dbReference>
<evidence type="ECO:0000256" key="2">
    <source>
        <dbReference type="ARBA" id="ARBA00023125"/>
    </source>
</evidence>
<dbReference type="SMART" id="SM00342">
    <property type="entry name" value="HTH_ARAC"/>
    <property type="match status" value="1"/>
</dbReference>
<evidence type="ECO:0000313" key="6">
    <source>
        <dbReference type="Proteomes" id="UP000199306"/>
    </source>
</evidence>
<evidence type="ECO:0000313" key="5">
    <source>
        <dbReference type="EMBL" id="SFQ21206.1"/>
    </source>
</evidence>
<dbReference type="GO" id="GO:0043565">
    <property type="term" value="F:sequence-specific DNA binding"/>
    <property type="evidence" value="ECO:0007669"/>
    <property type="project" value="InterPro"/>
</dbReference>
<dbReference type="PROSITE" id="PS00041">
    <property type="entry name" value="HTH_ARAC_FAMILY_1"/>
    <property type="match status" value="1"/>
</dbReference>
<dbReference type="OrthoDB" id="1156172at2"/>
<gene>
    <name evidence="5" type="ORF">SAMN04515674_11269</name>
</gene>
<evidence type="ECO:0000259" key="4">
    <source>
        <dbReference type="PROSITE" id="PS01124"/>
    </source>
</evidence>
<dbReference type="PROSITE" id="PS01124">
    <property type="entry name" value="HTH_ARAC_FAMILY_2"/>
    <property type="match status" value="1"/>
</dbReference>
<feature type="domain" description="HTH araC/xylS-type" evidence="4">
    <location>
        <begin position="242"/>
        <end position="337"/>
    </location>
</feature>
<keyword evidence="3" id="KW-0804">Transcription</keyword>
<keyword evidence="2 5" id="KW-0238">DNA-binding</keyword>
<sequence>MNFEFYGRSNTAEEWLGFLADQLSTRPQQSKLDFPVHLAEGFVSCFEFEKDFFVRIWQFKANQKLVFNSKSFLDQEDFFTITFTTLANTQKHSPFHPPPQDKEEFQFFVENRGSKNINMLLWKGAVSHSKTFEQGDSAVILTILMNKHWLLNNGLIDNSNPKDSLLKLLIDSNPINVNYQPSLQMVDLFEKILNTHTTVSSGRLMLRGRIYEFLAQIFSQLSERNILPKVDKVNASDLQHLVRIEHSMHHDFSKIMTIKGLSIGAGMSESKFKKIFKQVFGKNVHEHYNDCRLEVAKDLIVSGKMTVSEAGNYVGFANLSNFSSAFKKKYGKLPSKI</sequence>
<protein>
    <submittedName>
        <fullName evidence="5">AraC-type DNA-binding protein</fullName>
    </submittedName>
</protein>
<dbReference type="InterPro" id="IPR018062">
    <property type="entry name" value="HTH_AraC-typ_CS"/>
</dbReference>
<dbReference type="Gene3D" id="1.10.10.60">
    <property type="entry name" value="Homeodomain-like"/>
    <property type="match status" value="1"/>
</dbReference>
<name>A0A1I5WP82_9BACT</name>
<proteinExistence type="predicted"/>
<evidence type="ECO:0000256" key="3">
    <source>
        <dbReference type="ARBA" id="ARBA00023163"/>
    </source>
</evidence>
<dbReference type="InterPro" id="IPR053142">
    <property type="entry name" value="PchR_regulatory_protein"/>
</dbReference>
<dbReference type="InterPro" id="IPR009057">
    <property type="entry name" value="Homeodomain-like_sf"/>
</dbReference>
<dbReference type="AlphaFoldDB" id="A0A1I5WP82"/>